<evidence type="ECO:0000313" key="2">
    <source>
        <dbReference type="Proteomes" id="UP000800200"/>
    </source>
</evidence>
<keyword evidence="2" id="KW-1185">Reference proteome</keyword>
<gene>
    <name evidence="1" type="ORF">K469DRAFT_736942</name>
</gene>
<accession>A0A6A6EEH4</accession>
<protein>
    <recommendedName>
        <fullName evidence="3">NAD(P)-binding protein</fullName>
    </recommendedName>
</protein>
<dbReference type="AlphaFoldDB" id="A0A6A6EEH4"/>
<proteinExistence type="predicted"/>
<name>A0A6A6EEH4_9PEZI</name>
<evidence type="ECO:0000313" key="1">
    <source>
        <dbReference type="EMBL" id="KAF2189663.1"/>
    </source>
</evidence>
<sequence>MALKTFFTGVTGYIGGDAFYALYNKHTEYSYSALAYIEQEPDQAKNKAYPKKVLEEEVAKVDIVLDAVDASDHEGAVRDFAKGLAAGHPKENPGFCKSDRLGGWSDKEYKDWGGVKELTILPDEALHRNVDRIGLEAGIKNGDAVKTAILCVRTGKYYPELWGAKGYFLTENRENVWSEFARKMGKKAADLRFTLVLKEDELEKDAALQQADFKAAS</sequence>
<organism evidence="1 2">
    <name type="scientific">Zopfia rhizophila CBS 207.26</name>
    <dbReference type="NCBI Taxonomy" id="1314779"/>
    <lineage>
        <taxon>Eukaryota</taxon>
        <taxon>Fungi</taxon>
        <taxon>Dikarya</taxon>
        <taxon>Ascomycota</taxon>
        <taxon>Pezizomycotina</taxon>
        <taxon>Dothideomycetes</taxon>
        <taxon>Dothideomycetes incertae sedis</taxon>
        <taxon>Zopfiaceae</taxon>
        <taxon>Zopfia</taxon>
    </lineage>
</organism>
<dbReference type="OrthoDB" id="2130169at2759"/>
<evidence type="ECO:0008006" key="3">
    <source>
        <dbReference type="Google" id="ProtNLM"/>
    </source>
</evidence>
<reference evidence="1" key="1">
    <citation type="journal article" date="2020" name="Stud. Mycol.">
        <title>101 Dothideomycetes genomes: a test case for predicting lifestyles and emergence of pathogens.</title>
        <authorList>
            <person name="Haridas S."/>
            <person name="Albert R."/>
            <person name="Binder M."/>
            <person name="Bloem J."/>
            <person name="Labutti K."/>
            <person name="Salamov A."/>
            <person name="Andreopoulos B."/>
            <person name="Baker S."/>
            <person name="Barry K."/>
            <person name="Bills G."/>
            <person name="Bluhm B."/>
            <person name="Cannon C."/>
            <person name="Castanera R."/>
            <person name="Culley D."/>
            <person name="Daum C."/>
            <person name="Ezra D."/>
            <person name="Gonzalez J."/>
            <person name="Henrissat B."/>
            <person name="Kuo A."/>
            <person name="Liang C."/>
            <person name="Lipzen A."/>
            <person name="Lutzoni F."/>
            <person name="Magnuson J."/>
            <person name="Mondo S."/>
            <person name="Nolan M."/>
            <person name="Ohm R."/>
            <person name="Pangilinan J."/>
            <person name="Park H.-J."/>
            <person name="Ramirez L."/>
            <person name="Alfaro M."/>
            <person name="Sun H."/>
            <person name="Tritt A."/>
            <person name="Yoshinaga Y."/>
            <person name="Zwiers L.-H."/>
            <person name="Turgeon B."/>
            <person name="Goodwin S."/>
            <person name="Spatafora J."/>
            <person name="Crous P."/>
            <person name="Grigoriev I."/>
        </authorList>
    </citation>
    <scope>NUCLEOTIDE SEQUENCE</scope>
    <source>
        <strain evidence="1">CBS 207.26</strain>
    </source>
</reference>
<dbReference type="EMBL" id="ML994620">
    <property type="protein sequence ID" value="KAF2189663.1"/>
    <property type="molecule type" value="Genomic_DNA"/>
</dbReference>
<dbReference type="Proteomes" id="UP000800200">
    <property type="component" value="Unassembled WGS sequence"/>
</dbReference>